<evidence type="ECO:0000256" key="7">
    <source>
        <dbReference type="PROSITE-ProRule" id="PRU00201"/>
    </source>
</evidence>
<accession>A0ABD1KRM4</accession>
<dbReference type="PROSITE" id="PS01283">
    <property type="entry name" value="TBOX_1"/>
    <property type="match status" value="1"/>
</dbReference>
<evidence type="ECO:0000313" key="11">
    <source>
        <dbReference type="Proteomes" id="UP001591681"/>
    </source>
</evidence>
<proteinExistence type="predicted"/>
<feature type="region of interest" description="Disordered" evidence="8">
    <location>
        <begin position="859"/>
        <end position="879"/>
    </location>
</feature>
<feature type="compositionally biased region" description="Low complexity" evidence="8">
    <location>
        <begin position="433"/>
        <end position="497"/>
    </location>
</feature>
<evidence type="ECO:0000259" key="9">
    <source>
        <dbReference type="PROSITE" id="PS50252"/>
    </source>
</evidence>
<feature type="region of interest" description="Disordered" evidence="8">
    <location>
        <begin position="770"/>
        <end position="825"/>
    </location>
</feature>
<feature type="compositionally biased region" description="Pro residues" evidence="8">
    <location>
        <begin position="678"/>
        <end position="688"/>
    </location>
</feature>
<keyword evidence="4 7" id="KW-0238">DNA-binding</keyword>
<feature type="compositionally biased region" description="Low complexity" evidence="8">
    <location>
        <begin position="689"/>
        <end position="698"/>
    </location>
</feature>
<protein>
    <recommendedName>
        <fullName evidence="9">T-box domain-containing protein</fullName>
    </recommendedName>
</protein>
<keyword evidence="3" id="KW-0805">Transcription regulation</keyword>
<dbReference type="InterPro" id="IPR036960">
    <property type="entry name" value="T-box_sf"/>
</dbReference>
<gene>
    <name evidence="10" type="ORF">ACEWY4_003575</name>
</gene>
<dbReference type="Proteomes" id="UP001591681">
    <property type="component" value="Unassembled WGS sequence"/>
</dbReference>
<comment type="caution">
    <text evidence="10">The sequence shown here is derived from an EMBL/GenBank/DDBJ whole genome shotgun (WGS) entry which is preliminary data.</text>
</comment>
<name>A0ABD1KRM4_9TELE</name>
<feature type="compositionally biased region" description="Low complexity" evidence="8">
    <location>
        <begin position="862"/>
        <end position="871"/>
    </location>
</feature>
<feature type="compositionally biased region" description="Low complexity" evidence="8">
    <location>
        <begin position="406"/>
        <end position="420"/>
    </location>
</feature>
<feature type="region of interest" description="Disordered" evidence="8">
    <location>
        <begin position="46"/>
        <end position="67"/>
    </location>
</feature>
<dbReference type="InterPro" id="IPR001699">
    <property type="entry name" value="TF_T-box"/>
</dbReference>
<evidence type="ECO:0000256" key="4">
    <source>
        <dbReference type="ARBA" id="ARBA00023125"/>
    </source>
</evidence>
<dbReference type="AlphaFoldDB" id="A0ABD1KRM4"/>
<feature type="compositionally biased region" description="Pro residues" evidence="8">
    <location>
        <begin position="646"/>
        <end position="657"/>
    </location>
</feature>
<evidence type="ECO:0000256" key="5">
    <source>
        <dbReference type="ARBA" id="ARBA00023163"/>
    </source>
</evidence>
<evidence type="ECO:0000256" key="6">
    <source>
        <dbReference type="ARBA" id="ARBA00023242"/>
    </source>
</evidence>
<evidence type="ECO:0000313" key="10">
    <source>
        <dbReference type="EMBL" id="KAL2101814.1"/>
    </source>
</evidence>
<dbReference type="SMART" id="SM00425">
    <property type="entry name" value="TBOX"/>
    <property type="match status" value="1"/>
</dbReference>
<feature type="compositionally biased region" description="Polar residues" evidence="8">
    <location>
        <begin position="770"/>
        <end position="782"/>
    </location>
</feature>
<reference evidence="10 11" key="1">
    <citation type="submission" date="2024-09" db="EMBL/GenBank/DDBJ databases">
        <title>A chromosome-level genome assembly of Gray's grenadier anchovy, Coilia grayii.</title>
        <authorList>
            <person name="Fu Z."/>
        </authorList>
    </citation>
    <scope>NUCLEOTIDE SEQUENCE [LARGE SCALE GENOMIC DNA]</scope>
    <source>
        <strain evidence="10">G4</strain>
        <tissue evidence="10">Muscle</tissue>
    </source>
</reference>
<feature type="compositionally biased region" description="Low complexity" evidence="8">
    <location>
        <begin position="542"/>
        <end position="555"/>
    </location>
</feature>
<dbReference type="GO" id="GO:0003677">
    <property type="term" value="F:DNA binding"/>
    <property type="evidence" value="ECO:0007669"/>
    <property type="project" value="UniProtKB-UniRule"/>
</dbReference>
<dbReference type="SUPFAM" id="SSF49417">
    <property type="entry name" value="p53-like transcription factors"/>
    <property type="match status" value="1"/>
</dbReference>
<dbReference type="Pfam" id="PF00907">
    <property type="entry name" value="T-box"/>
    <property type="match status" value="1"/>
</dbReference>
<dbReference type="PANTHER" id="PTHR11267">
    <property type="entry name" value="T-BOX PROTEIN-RELATED"/>
    <property type="match status" value="1"/>
</dbReference>
<dbReference type="PROSITE" id="PS50252">
    <property type="entry name" value="TBOX_3"/>
    <property type="match status" value="1"/>
</dbReference>
<dbReference type="GO" id="GO:0005634">
    <property type="term" value="C:nucleus"/>
    <property type="evidence" value="ECO:0007669"/>
    <property type="project" value="UniProtKB-SubCell"/>
</dbReference>
<dbReference type="PRINTS" id="PR00937">
    <property type="entry name" value="TBOX"/>
</dbReference>
<feature type="region of interest" description="Disordered" evidence="8">
    <location>
        <begin position="396"/>
        <end position="574"/>
    </location>
</feature>
<dbReference type="InterPro" id="IPR008967">
    <property type="entry name" value="p53-like_TF_DNA-bd_sf"/>
</dbReference>
<feature type="compositionally biased region" description="Low complexity" evidence="8">
    <location>
        <begin position="783"/>
        <end position="793"/>
    </location>
</feature>
<dbReference type="EMBL" id="JBHFQA010000003">
    <property type="protein sequence ID" value="KAL2101814.1"/>
    <property type="molecule type" value="Genomic_DNA"/>
</dbReference>
<dbReference type="Gene3D" id="2.60.40.820">
    <property type="entry name" value="Transcription factor, T-box"/>
    <property type="match status" value="1"/>
</dbReference>
<comment type="subcellular location">
    <subcellularLocation>
        <location evidence="1 7">Nucleus</location>
    </subcellularLocation>
</comment>
<feature type="region of interest" description="Disordered" evidence="8">
    <location>
        <begin position="603"/>
        <end position="740"/>
    </location>
</feature>
<dbReference type="InterPro" id="IPR046360">
    <property type="entry name" value="T-box_DNA-bd"/>
</dbReference>
<organism evidence="10 11">
    <name type="scientific">Coilia grayii</name>
    <name type="common">Gray's grenadier anchovy</name>
    <dbReference type="NCBI Taxonomy" id="363190"/>
    <lineage>
        <taxon>Eukaryota</taxon>
        <taxon>Metazoa</taxon>
        <taxon>Chordata</taxon>
        <taxon>Craniata</taxon>
        <taxon>Vertebrata</taxon>
        <taxon>Euteleostomi</taxon>
        <taxon>Actinopterygii</taxon>
        <taxon>Neopterygii</taxon>
        <taxon>Teleostei</taxon>
        <taxon>Clupei</taxon>
        <taxon>Clupeiformes</taxon>
        <taxon>Clupeoidei</taxon>
        <taxon>Engraulidae</taxon>
        <taxon>Coilinae</taxon>
        <taxon>Coilia</taxon>
    </lineage>
</organism>
<feature type="compositionally biased region" description="Pro residues" evidence="8">
    <location>
        <begin position="605"/>
        <end position="616"/>
    </location>
</feature>
<evidence type="ECO:0000256" key="1">
    <source>
        <dbReference type="ARBA" id="ARBA00004123"/>
    </source>
</evidence>
<comment type="caution">
    <text evidence="7">Lacks conserved residue(s) required for the propagation of feature annotation.</text>
</comment>
<dbReference type="InterPro" id="IPR018186">
    <property type="entry name" value="TF_T-box_CS"/>
</dbReference>
<keyword evidence="6 7" id="KW-0539">Nucleus</keyword>
<evidence type="ECO:0000256" key="2">
    <source>
        <dbReference type="ARBA" id="ARBA00022473"/>
    </source>
</evidence>
<sequence>MLGVEMYPSLPLGHQRLGDCYYRDRDVAPPHVPLYPSSCDASARSLPPRLLAPPPAPATHEAPPKPQDNIKMELENASLWKQFSTIGTEMIITKKGRRMFPQLRVKVSGLNPSLRYILLLDIVPADSSRYRFQDDSWQVVGGAEARLPDRVFIHPDSPATGEHWQNRTISFHRTKLTNNTLDSQGYIILHSLHRYQPRLHVIEARDMLLWGGARHSFTFPETQFLTVTAYQNNKITELKINSNPFAKGFRENGMNSKRQREARSKRKINTQDTEGLDDLDIESCDPCDPCDSTEVLPQNPTLSITSSSLSMTDPSCGFHGNAPSFPGSTVTDQPISLGQAFISSQMTEIPDITEMPASIDSGLPTTTQDDLNDSLIDRSGQMIDLQSFSAPFADSSQFDGVAQPQSSSSYSSVTSSISSARRPDPLPLPLSLPLPSSQSSPTSSSDHSSLPNSCYSSMLPSSTSSPPLQLPGSAYPSLSPSSSSEQLLLPSSSSTSPPAYPSNHLANHNPDVLSPHNHPANHNADVLSPHNHPANHNADVLSPHTPNTFSSSPSSSLPPHPPLQSLHPSVSVHPITPAQGQVSQMVPTHSTPPADQHTAAMTAFPFPPLQPQPNPELDPSTPHPLQTAAPHPLQTTAPLSAFPFPNHQPPTPAPAPTPTSANPITPQSIPNPLATAFPFPPASDPNPNAPSSDPNPSNGNLSSAFQFPASGPAGSNLTAAPAPAIPDPNHPTSFLPSVSSVPSSVSMTIHQAAPPVSFPLPCAPSAVQSYSIPHPNPTQTHNPIPSHPFSSLPPSIPSCPPLHPSLPNPGPGIPNPAQIQPGYPTAFPASSFPHIPAASSNPTQIASCSMIPSQTFQPLPLPSSAPAHHPSPSLPPAAYPQYQAGAATAASYPAVPSADGATYPGAQFNPGAPYLPEMVLHSSLLPSIDPSLSSSAPPALYPSFSSYPLRLCQDPRSSFHIPLRHIYRQPQHAHPHSQGSYLDMSGRAVF</sequence>
<keyword evidence="11" id="KW-1185">Reference proteome</keyword>
<evidence type="ECO:0000256" key="3">
    <source>
        <dbReference type="ARBA" id="ARBA00023015"/>
    </source>
</evidence>
<dbReference type="PANTHER" id="PTHR11267:SF197">
    <property type="entry name" value="T-BOX TRANSCRIPTION FACTOR TBX6"/>
    <property type="match status" value="1"/>
</dbReference>
<evidence type="ECO:0000256" key="8">
    <source>
        <dbReference type="SAM" id="MobiDB-lite"/>
    </source>
</evidence>
<keyword evidence="2" id="KW-0217">Developmental protein</keyword>
<feature type="compositionally biased region" description="Pro residues" evidence="8">
    <location>
        <begin position="794"/>
        <end position="814"/>
    </location>
</feature>
<keyword evidence="5" id="KW-0804">Transcription</keyword>
<dbReference type="FunFam" id="2.60.40.820:FF:000010">
    <property type="entry name" value="T-box transcription factor TBX6"/>
    <property type="match status" value="1"/>
</dbReference>
<feature type="domain" description="T-box" evidence="9">
    <location>
        <begin position="74"/>
        <end position="251"/>
    </location>
</feature>
<feature type="region of interest" description="Disordered" evidence="8">
    <location>
        <begin position="246"/>
        <end position="280"/>
    </location>
</feature>